<accession>A0A9Q1KDX8</accession>
<feature type="region of interest" description="Disordered" evidence="1">
    <location>
        <begin position="1"/>
        <end position="23"/>
    </location>
</feature>
<dbReference type="AlphaFoldDB" id="A0A9Q1KDX8"/>
<name>A0A9Q1KDX8_9CARY</name>
<evidence type="ECO:0000313" key="2">
    <source>
        <dbReference type="EMBL" id="KAJ8441578.1"/>
    </source>
</evidence>
<dbReference type="Proteomes" id="UP001153076">
    <property type="component" value="Unassembled WGS sequence"/>
</dbReference>
<evidence type="ECO:0000313" key="3">
    <source>
        <dbReference type="Proteomes" id="UP001153076"/>
    </source>
</evidence>
<sequence>MPSKTETKIQGYLRDTGYGGNGRPGPLFGSPCDSLTNFPGPIPIPYGPSKQKTGGVENTMSITSRLRHSNPVNCVGYPNLCNANNLITAICALVQLGQHINETKDPLTELGDCHQPKAIRGIDIKVMRQLNLAYLMKLDWRAVIETDSVWVQSLFHKYCKGKHELVALKPKQNASDA</sequence>
<protein>
    <submittedName>
        <fullName evidence="2">Uncharacterized protein</fullName>
    </submittedName>
</protein>
<dbReference type="EMBL" id="JAKOGI010000162">
    <property type="protein sequence ID" value="KAJ8441578.1"/>
    <property type="molecule type" value="Genomic_DNA"/>
</dbReference>
<comment type="caution">
    <text evidence="2">The sequence shown here is derived from an EMBL/GenBank/DDBJ whole genome shotgun (WGS) entry which is preliminary data.</text>
</comment>
<reference evidence="2" key="1">
    <citation type="submission" date="2022-04" db="EMBL/GenBank/DDBJ databases">
        <title>Carnegiea gigantea Genome sequencing and assembly v2.</title>
        <authorList>
            <person name="Copetti D."/>
            <person name="Sanderson M.J."/>
            <person name="Burquez A."/>
            <person name="Wojciechowski M.F."/>
        </authorList>
    </citation>
    <scope>NUCLEOTIDE SEQUENCE</scope>
    <source>
        <strain evidence="2">SGP5-SGP5p</strain>
        <tissue evidence="2">Aerial part</tissue>
    </source>
</reference>
<proteinExistence type="predicted"/>
<gene>
    <name evidence="2" type="ORF">Cgig2_003084</name>
</gene>
<evidence type="ECO:0000256" key="1">
    <source>
        <dbReference type="SAM" id="MobiDB-lite"/>
    </source>
</evidence>
<keyword evidence="3" id="KW-1185">Reference proteome</keyword>
<organism evidence="2 3">
    <name type="scientific">Carnegiea gigantea</name>
    <dbReference type="NCBI Taxonomy" id="171969"/>
    <lineage>
        <taxon>Eukaryota</taxon>
        <taxon>Viridiplantae</taxon>
        <taxon>Streptophyta</taxon>
        <taxon>Embryophyta</taxon>
        <taxon>Tracheophyta</taxon>
        <taxon>Spermatophyta</taxon>
        <taxon>Magnoliopsida</taxon>
        <taxon>eudicotyledons</taxon>
        <taxon>Gunneridae</taxon>
        <taxon>Pentapetalae</taxon>
        <taxon>Caryophyllales</taxon>
        <taxon>Cactineae</taxon>
        <taxon>Cactaceae</taxon>
        <taxon>Cactoideae</taxon>
        <taxon>Echinocereeae</taxon>
        <taxon>Carnegiea</taxon>
    </lineage>
</organism>